<dbReference type="AlphaFoldDB" id="A0A0F9JXK9"/>
<evidence type="ECO:0000256" key="1">
    <source>
        <dbReference type="SAM" id="MobiDB-lite"/>
    </source>
</evidence>
<name>A0A0F9JXK9_9ZZZZ</name>
<evidence type="ECO:0008006" key="3">
    <source>
        <dbReference type="Google" id="ProtNLM"/>
    </source>
</evidence>
<feature type="region of interest" description="Disordered" evidence="1">
    <location>
        <begin position="1"/>
        <end position="23"/>
    </location>
</feature>
<reference evidence="2" key="1">
    <citation type="journal article" date="2015" name="Nature">
        <title>Complex archaea that bridge the gap between prokaryotes and eukaryotes.</title>
        <authorList>
            <person name="Spang A."/>
            <person name="Saw J.H."/>
            <person name="Jorgensen S.L."/>
            <person name="Zaremba-Niedzwiedzka K."/>
            <person name="Martijn J."/>
            <person name="Lind A.E."/>
            <person name="van Eijk R."/>
            <person name="Schleper C."/>
            <person name="Guy L."/>
            <person name="Ettema T.J."/>
        </authorList>
    </citation>
    <scope>NUCLEOTIDE SEQUENCE</scope>
</reference>
<evidence type="ECO:0000313" key="2">
    <source>
        <dbReference type="EMBL" id="KKM03658.1"/>
    </source>
</evidence>
<accession>A0A0F9JXK9</accession>
<feature type="compositionally biased region" description="Basic and acidic residues" evidence="1">
    <location>
        <begin position="12"/>
        <end position="23"/>
    </location>
</feature>
<gene>
    <name evidence="2" type="ORF">LCGC14_1772220</name>
</gene>
<proteinExistence type="predicted"/>
<dbReference type="EMBL" id="LAZR01016634">
    <property type="protein sequence ID" value="KKM03658.1"/>
    <property type="molecule type" value="Genomic_DNA"/>
</dbReference>
<comment type="caution">
    <text evidence="2">The sequence shown here is derived from an EMBL/GenBank/DDBJ whole genome shotgun (WGS) entry which is preliminary data.</text>
</comment>
<organism evidence="2">
    <name type="scientific">marine sediment metagenome</name>
    <dbReference type="NCBI Taxonomy" id="412755"/>
    <lineage>
        <taxon>unclassified sequences</taxon>
        <taxon>metagenomes</taxon>
        <taxon>ecological metagenomes</taxon>
    </lineage>
</organism>
<feature type="non-terminal residue" evidence="2">
    <location>
        <position position="791"/>
    </location>
</feature>
<sequence>MPKIPITFNSFEKGENTATDPRDLGKGYLAGCVNMMVDEVGIIRTMGAPENHDAQGDTGQPAGTVSSMGRGLFAFSHDRIGGANSDNMAGTHTGGAAEAVLTDSSGAFMVDSLIGATVTNTTNSESATITDNNATTVTGALSGGETWDNGDTYTITDFPETSDDYIVWVVATSALVKIWSKENAEWSPGTVLDLGTSAQKPTFTLFDGGLRITDGAFGATTKWYGYIERRKFRTATTPTYNYTDNNWFAKGNDLTPPLTTGVFLEDGDSLQTTGTVGEVNVKLHTTLDANKPEAEWQKKWECGVTYVYDTTQETLISILGGETSPDTYDLSGATTLSAARFEIQIFGDATNRVNERLTHVKVYIREHGTQEWFTQGVWELQEGGRLINGDERNLWTAVDTTNDYYKAFNTSGTQPIPQILHTWESETGLFNDEKSIDIGQTGDGYGASVVIGRTVYVGNVKRTNFDGESLIEADAIYKSIPDQPDTFPASWRIDAAINDGEGITALHKWGKELLQFKHRTLYIIDTSGETEILTHTFKKAGARNASIIADTPFGIVWANEWGLWLYDGELQSLLSQDRLGNTFFTNVPDEAPRPRHALGEGIVEQSAWSTFISASSYLGYYAYKQQIIIGDKFGTAGAGNIYIYDFRTGSIVRGLAKMTASVKHTNFITDSDDDLVIMHTTGTIVKWGDTETATTGQQVDFPEVGTLGKLFRTKECSVTYKSSVTQATPLYYRTNGSASWSTFASENFADTGDGTSEGWSRLVFDASSFIEAETIQLKLDFPSSGIVQIND</sequence>
<protein>
    <recommendedName>
        <fullName evidence="3">Ubiquitin-activating enzyme E1 FCCH domain-containing protein</fullName>
    </recommendedName>
</protein>